<dbReference type="Proteomes" id="UP001140949">
    <property type="component" value="Unassembled WGS sequence"/>
</dbReference>
<dbReference type="AlphaFoldDB" id="A0AAX6GG38"/>
<proteinExistence type="predicted"/>
<evidence type="ECO:0000313" key="2">
    <source>
        <dbReference type="EMBL" id="KAJ6827704.1"/>
    </source>
</evidence>
<organism evidence="2 3">
    <name type="scientific">Iris pallida</name>
    <name type="common">Sweet iris</name>
    <dbReference type="NCBI Taxonomy" id="29817"/>
    <lineage>
        <taxon>Eukaryota</taxon>
        <taxon>Viridiplantae</taxon>
        <taxon>Streptophyta</taxon>
        <taxon>Embryophyta</taxon>
        <taxon>Tracheophyta</taxon>
        <taxon>Spermatophyta</taxon>
        <taxon>Magnoliopsida</taxon>
        <taxon>Liliopsida</taxon>
        <taxon>Asparagales</taxon>
        <taxon>Iridaceae</taxon>
        <taxon>Iridoideae</taxon>
        <taxon>Irideae</taxon>
        <taxon>Iris</taxon>
    </lineage>
</organism>
<evidence type="ECO:0000313" key="1">
    <source>
        <dbReference type="EMBL" id="KAJ6824869.1"/>
    </source>
</evidence>
<accession>A0AAX6GG38</accession>
<name>A0AAX6GG38_IRIPA</name>
<reference evidence="2" key="2">
    <citation type="submission" date="2023-04" db="EMBL/GenBank/DDBJ databases">
        <authorList>
            <person name="Bruccoleri R.E."/>
            <person name="Oakeley E.J."/>
            <person name="Faust A.-M."/>
            <person name="Dessus-Babus S."/>
            <person name="Altorfer M."/>
            <person name="Burckhardt D."/>
            <person name="Oertli M."/>
            <person name="Naumann U."/>
            <person name="Petersen F."/>
            <person name="Wong J."/>
        </authorList>
    </citation>
    <scope>NUCLEOTIDE SEQUENCE</scope>
    <source>
        <strain evidence="2">GSM-AAB239-AS_SAM_17_03QT</strain>
        <tissue evidence="2">Leaf</tissue>
    </source>
</reference>
<dbReference type="GO" id="GO:0016787">
    <property type="term" value="F:hydrolase activity"/>
    <property type="evidence" value="ECO:0007669"/>
    <property type="project" value="UniProtKB-KW"/>
</dbReference>
<keyword evidence="2" id="KW-0378">Hydrolase</keyword>
<comment type="caution">
    <text evidence="2">The sequence shown here is derived from an EMBL/GenBank/DDBJ whole genome shotgun (WGS) entry which is preliminary data.</text>
</comment>
<evidence type="ECO:0000313" key="3">
    <source>
        <dbReference type="Proteomes" id="UP001140949"/>
    </source>
</evidence>
<gene>
    <name evidence="2" type="ORF">M6B38_366520</name>
    <name evidence="1" type="ORF">M6B38_379830</name>
</gene>
<dbReference type="EMBL" id="JANAVB010021798">
    <property type="protein sequence ID" value="KAJ6824869.1"/>
    <property type="molecule type" value="Genomic_DNA"/>
</dbReference>
<reference evidence="2" key="1">
    <citation type="journal article" date="2023" name="GigaByte">
        <title>Genome assembly of the bearded iris, Iris pallida Lam.</title>
        <authorList>
            <person name="Bruccoleri R.E."/>
            <person name="Oakeley E.J."/>
            <person name="Faust A.M.E."/>
            <person name="Altorfer M."/>
            <person name="Dessus-Babus S."/>
            <person name="Burckhardt D."/>
            <person name="Oertli M."/>
            <person name="Naumann U."/>
            <person name="Petersen F."/>
            <person name="Wong J."/>
        </authorList>
    </citation>
    <scope>NUCLEOTIDE SEQUENCE</scope>
    <source>
        <strain evidence="2">GSM-AAB239-AS_SAM_17_03QT</strain>
    </source>
</reference>
<protein>
    <submittedName>
        <fullName evidence="2">Ubiquitin carboxyl-terminal hydrolase 2-like isoform X1</fullName>
    </submittedName>
</protein>
<sequence>MNSDLHAAVTASSIPDRSRLQRIPDDQIRIREIDCSKIFSRSSSRSVKYWISFIDHHSVAISWNCGGIGSCGRVGTRFECE</sequence>
<dbReference type="EMBL" id="JANAVB010019998">
    <property type="protein sequence ID" value="KAJ6827704.1"/>
    <property type="molecule type" value="Genomic_DNA"/>
</dbReference>
<keyword evidence="3" id="KW-1185">Reference proteome</keyword>